<name>A0AAW1EIJ3_ZOAVI</name>
<dbReference type="EMBL" id="JBCEZU010000221">
    <property type="protein sequence ID" value="KAK9522027.1"/>
    <property type="molecule type" value="Genomic_DNA"/>
</dbReference>
<feature type="region of interest" description="Disordered" evidence="1">
    <location>
        <begin position="17"/>
        <end position="37"/>
    </location>
</feature>
<sequence>MALNCGPLSPWILEQETPFEGVSPPSPPGFHGRVGGGGTWPDSSRHINLLQLVAVQKLLNHFTPQLRGKPILLRWDNTTVEVNLNRQEVVRSPALHRAAVSVLMWTDHHRYSLTHS</sequence>
<reference evidence="2 3" key="1">
    <citation type="journal article" date="2024" name="Genome Biol. Evol.">
        <title>Chromosome-level genome assembly of the viviparous eelpout Zoarces viviparus.</title>
        <authorList>
            <person name="Fuhrmann N."/>
            <person name="Brasseur M.V."/>
            <person name="Bakowski C.E."/>
            <person name="Podsiadlowski L."/>
            <person name="Prost S."/>
            <person name="Krehenwinkel H."/>
            <person name="Mayer C."/>
        </authorList>
    </citation>
    <scope>NUCLEOTIDE SEQUENCE [LARGE SCALE GENOMIC DNA]</scope>
    <source>
        <strain evidence="2">NO-MEL_2022_Ind0_liver</strain>
    </source>
</reference>
<evidence type="ECO:0000313" key="2">
    <source>
        <dbReference type="EMBL" id="KAK9522027.1"/>
    </source>
</evidence>
<proteinExistence type="predicted"/>
<accession>A0AAW1EIJ3</accession>
<dbReference type="Proteomes" id="UP001488805">
    <property type="component" value="Unassembled WGS sequence"/>
</dbReference>
<keyword evidence="3" id="KW-1185">Reference proteome</keyword>
<protein>
    <submittedName>
        <fullName evidence="2">Uncharacterized protein</fullName>
    </submittedName>
</protein>
<organism evidence="2 3">
    <name type="scientific">Zoarces viviparus</name>
    <name type="common">Viviparous eelpout</name>
    <name type="synonym">Blennius viviparus</name>
    <dbReference type="NCBI Taxonomy" id="48416"/>
    <lineage>
        <taxon>Eukaryota</taxon>
        <taxon>Metazoa</taxon>
        <taxon>Chordata</taxon>
        <taxon>Craniata</taxon>
        <taxon>Vertebrata</taxon>
        <taxon>Euteleostomi</taxon>
        <taxon>Actinopterygii</taxon>
        <taxon>Neopterygii</taxon>
        <taxon>Teleostei</taxon>
        <taxon>Neoteleostei</taxon>
        <taxon>Acanthomorphata</taxon>
        <taxon>Eupercaria</taxon>
        <taxon>Perciformes</taxon>
        <taxon>Cottioidei</taxon>
        <taxon>Zoarcales</taxon>
        <taxon>Zoarcidae</taxon>
        <taxon>Zoarcinae</taxon>
        <taxon>Zoarces</taxon>
    </lineage>
</organism>
<evidence type="ECO:0000256" key="1">
    <source>
        <dbReference type="SAM" id="MobiDB-lite"/>
    </source>
</evidence>
<comment type="caution">
    <text evidence="2">The sequence shown here is derived from an EMBL/GenBank/DDBJ whole genome shotgun (WGS) entry which is preliminary data.</text>
</comment>
<gene>
    <name evidence="2" type="ORF">VZT92_018520</name>
</gene>
<evidence type="ECO:0000313" key="3">
    <source>
        <dbReference type="Proteomes" id="UP001488805"/>
    </source>
</evidence>
<dbReference type="AlphaFoldDB" id="A0AAW1EIJ3"/>